<reference evidence="10" key="2">
    <citation type="submission" date="2020-11" db="EMBL/GenBank/DDBJ databases">
        <title>Whole genome sequencing of Colletotrichum sp.</title>
        <authorList>
            <person name="Li H."/>
        </authorList>
    </citation>
    <scope>NUCLEOTIDE SEQUENCE</scope>
    <source>
        <strain evidence="10">CkLH20</strain>
    </source>
</reference>
<evidence type="ECO:0008006" key="12">
    <source>
        <dbReference type="Google" id="ProtNLM"/>
    </source>
</evidence>
<evidence type="ECO:0000313" key="10">
    <source>
        <dbReference type="EMBL" id="KAF9870284.1"/>
    </source>
</evidence>
<evidence type="ECO:0000313" key="11">
    <source>
        <dbReference type="Proteomes" id="UP000781932"/>
    </source>
</evidence>
<evidence type="ECO:0000256" key="2">
    <source>
        <dbReference type="ARBA" id="ARBA00010617"/>
    </source>
</evidence>
<accession>A0A9P6LCZ8</accession>
<keyword evidence="5 9" id="KW-0560">Oxidoreductase</keyword>
<evidence type="ECO:0000256" key="1">
    <source>
        <dbReference type="ARBA" id="ARBA00001971"/>
    </source>
</evidence>
<evidence type="ECO:0000256" key="8">
    <source>
        <dbReference type="PIRSR" id="PIRSR602403-1"/>
    </source>
</evidence>
<organism evidence="10 11">
    <name type="scientific">Colletotrichum karsti</name>
    <dbReference type="NCBI Taxonomy" id="1095194"/>
    <lineage>
        <taxon>Eukaryota</taxon>
        <taxon>Fungi</taxon>
        <taxon>Dikarya</taxon>
        <taxon>Ascomycota</taxon>
        <taxon>Pezizomycotina</taxon>
        <taxon>Sordariomycetes</taxon>
        <taxon>Hypocreomycetidae</taxon>
        <taxon>Glomerellales</taxon>
        <taxon>Glomerellaceae</taxon>
        <taxon>Colletotrichum</taxon>
        <taxon>Colletotrichum boninense species complex</taxon>
    </lineage>
</organism>
<dbReference type="GO" id="GO:0016705">
    <property type="term" value="F:oxidoreductase activity, acting on paired donors, with incorporation or reduction of molecular oxygen"/>
    <property type="evidence" value="ECO:0007669"/>
    <property type="project" value="InterPro"/>
</dbReference>
<feature type="binding site" description="axial binding residue" evidence="8">
    <location>
        <position position="253"/>
    </location>
    <ligand>
        <name>heme</name>
        <dbReference type="ChEBI" id="CHEBI:30413"/>
    </ligand>
    <ligandPart>
        <name>Fe</name>
        <dbReference type="ChEBI" id="CHEBI:18248"/>
    </ligandPart>
</feature>
<sequence length="309" mass="34192">MDVNTIEASKDTFEAEFLHIFNVASGAQPIMLFHPTLSRLKFLLPRPLLLAVDANIAQLLKLGQFAVDCIKNYHRNKNEKGHAKFDHPVIFDSLEDRTDAHKGSIAAEFLVAGSDTSALTITYALYYITANPTIREKLMKELLEVMPTADTNPTLNQLEQLPYLTGVVKECLRMACPVPGRLPRIVPNDKPLIVDGKVVPPGTLVGMSAYNMHFSESLWGPDVNEFNPDRWLGASGRGLDHWLAPFSKGSRACIGQNLATAEIYMAVACLFRRFNFSLPPGAKLGDKCDHFTVFLSQPGLPLSCKPKLK</sequence>
<dbReference type="RefSeq" id="XP_038739745.1">
    <property type="nucleotide sequence ID" value="XM_038894961.1"/>
</dbReference>
<dbReference type="InterPro" id="IPR017972">
    <property type="entry name" value="Cyt_P450_CS"/>
</dbReference>
<evidence type="ECO:0000256" key="7">
    <source>
        <dbReference type="ARBA" id="ARBA00023033"/>
    </source>
</evidence>
<dbReference type="OrthoDB" id="3945418at2759"/>
<dbReference type="InterPro" id="IPR050121">
    <property type="entry name" value="Cytochrome_P450_monoxygenase"/>
</dbReference>
<dbReference type="AlphaFoldDB" id="A0A9P6LCZ8"/>
<comment type="caution">
    <text evidence="10">The sequence shown here is derived from an EMBL/GenBank/DDBJ whole genome shotgun (WGS) entry which is preliminary data.</text>
</comment>
<keyword evidence="3 8" id="KW-0349">Heme</keyword>
<gene>
    <name evidence="10" type="ORF">CkaCkLH20_12248</name>
</gene>
<dbReference type="PROSITE" id="PS00086">
    <property type="entry name" value="CYTOCHROME_P450"/>
    <property type="match status" value="1"/>
</dbReference>
<dbReference type="PRINTS" id="PR00385">
    <property type="entry name" value="P450"/>
</dbReference>
<dbReference type="SUPFAM" id="SSF48264">
    <property type="entry name" value="Cytochrome P450"/>
    <property type="match status" value="1"/>
</dbReference>
<dbReference type="Proteomes" id="UP000781932">
    <property type="component" value="Unassembled WGS sequence"/>
</dbReference>
<dbReference type="GO" id="GO:0004497">
    <property type="term" value="F:monooxygenase activity"/>
    <property type="evidence" value="ECO:0007669"/>
    <property type="project" value="UniProtKB-KW"/>
</dbReference>
<dbReference type="GeneID" id="62168035"/>
<evidence type="ECO:0000256" key="6">
    <source>
        <dbReference type="ARBA" id="ARBA00023004"/>
    </source>
</evidence>
<keyword evidence="7 9" id="KW-0503">Monooxygenase</keyword>
<evidence type="ECO:0000256" key="5">
    <source>
        <dbReference type="ARBA" id="ARBA00023002"/>
    </source>
</evidence>
<dbReference type="EMBL" id="JAATWM020000056">
    <property type="protein sequence ID" value="KAF9870284.1"/>
    <property type="molecule type" value="Genomic_DNA"/>
</dbReference>
<evidence type="ECO:0000256" key="3">
    <source>
        <dbReference type="ARBA" id="ARBA00022617"/>
    </source>
</evidence>
<dbReference type="InterPro" id="IPR002403">
    <property type="entry name" value="Cyt_P450_E_grp-IV"/>
</dbReference>
<protein>
    <recommendedName>
        <fullName evidence="12">Cytochrome P450</fullName>
    </recommendedName>
</protein>
<evidence type="ECO:0000256" key="4">
    <source>
        <dbReference type="ARBA" id="ARBA00022723"/>
    </source>
</evidence>
<dbReference type="InterPro" id="IPR036396">
    <property type="entry name" value="Cyt_P450_sf"/>
</dbReference>
<keyword evidence="11" id="KW-1185">Reference proteome</keyword>
<reference evidence="10" key="1">
    <citation type="submission" date="2020-03" db="EMBL/GenBank/DDBJ databases">
        <authorList>
            <person name="He L."/>
        </authorList>
    </citation>
    <scope>NUCLEOTIDE SEQUENCE</scope>
    <source>
        <strain evidence="10">CkLH20</strain>
    </source>
</reference>
<comment type="cofactor">
    <cofactor evidence="1 8">
        <name>heme</name>
        <dbReference type="ChEBI" id="CHEBI:30413"/>
    </cofactor>
</comment>
<dbReference type="PANTHER" id="PTHR24305:SF157">
    <property type="entry name" value="N-ACETYLTRYPTOPHAN 6-HYDROXYLASE IVOC-RELATED"/>
    <property type="match status" value="1"/>
</dbReference>
<keyword evidence="6 8" id="KW-0408">Iron</keyword>
<dbReference type="GO" id="GO:0005506">
    <property type="term" value="F:iron ion binding"/>
    <property type="evidence" value="ECO:0007669"/>
    <property type="project" value="InterPro"/>
</dbReference>
<dbReference type="PANTHER" id="PTHR24305">
    <property type="entry name" value="CYTOCHROME P450"/>
    <property type="match status" value="1"/>
</dbReference>
<comment type="similarity">
    <text evidence="2 9">Belongs to the cytochrome P450 family.</text>
</comment>
<dbReference type="PRINTS" id="PR00465">
    <property type="entry name" value="EP450IV"/>
</dbReference>
<name>A0A9P6LCZ8_9PEZI</name>
<dbReference type="Gene3D" id="1.10.630.10">
    <property type="entry name" value="Cytochrome P450"/>
    <property type="match status" value="1"/>
</dbReference>
<dbReference type="CDD" id="cd11062">
    <property type="entry name" value="CYP58-like"/>
    <property type="match status" value="1"/>
</dbReference>
<proteinExistence type="inferred from homology"/>
<dbReference type="GO" id="GO:0020037">
    <property type="term" value="F:heme binding"/>
    <property type="evidence" value="ECO:0007669"/>
    <property type="project" value="InterPro"/>
</dbReference>
<dbReference type="Pfam" id="PF00067">
    <property type="entry name" value="p450"/>
    <property type="match status" value="1"/>
</dbReference>
<dbReference type="InterPro" id="IPR001128">
    <property type="entry name" value="Cyt_P450"/>
</dbReference>
<evidence type="ECO:0000256" key="9">
    <source>
        <dbReference type="RuleBase" id="RU000461"/>
    </source>
</evidence>
<keyword evidence="4 8" id="KW-0479">Metal-binding</keyword>